<evidence type="ECO:0000313" key="3">
    <source>
        <dbReference type="Proteomes" id="UP001362999"/>
    </source>
</evidence>
<comment type="caution">
    <text evidence="2">The sequence shown here is derived from an EMBL/GenBank/DDBJ whole genome shotgun (WGS) entry which is preliminary data.</text>
</comment>
<dbReference type="AlphaFoldDB" id="A0AAW0DGJ4"/>
<dbReference type="Proteomes" id="UP001362999">
    <property type="component" value="Unassembled WGS sequence"/>
</dbReference>
<accession>A0AAW0DGJ4</accession>
<sequence length="220" mass="24882">MNATSKQERGEESDKGFHYNRESRHRRAKASLGSTSIRSRGKRSTEQEKGASVRTGSRMYILPGPPPRHLQPSSFASAWRSRNWVPKTVGSCLFSGRHPQRRMRFPMERSRRRGHHRPSRYPHSPVKADAAGLAWVIRQKSDEHGEENSPCALEGDTDDNDDAVLGIDGMEVGGEEEWWWPWRSWEDGDGGDNPGMRGQGKERPSKRKGRKHCQAEGQGA</sequence>
<feature type="compositionally biased region" description="Basic and acidic residues" evidence="1">
    <location>
        <begin position="1"/>
        <end position="22"/>
    </location>
</feature>
<feature type="region of interest" description="Disordered" evidence="1">
    <location>
        <begin position="142"/>
        <end position="161"/>
    </location>
</feature>
<name>A0AAW0DGJ4_9AGAR</name>
<evidence type="ECO:0000313" key="2">
    <source>
        <dbReference type="EMBL" id="KAK7051937.1"/>
    </source>
</evidence>
<feature type="region of interest" description="Disordered" evidence="1">
    <location>
        <begin position="182"/>
        <end position="220"/>
    </location>
</feature>
<feature type="region of interest" description="Disordered" evidence="1">
    <location>
        <begin position="1"/>
        <end position="74"/>
    </location>
</feature>
<gene>
    <name evidence="2" type="ORF">R3P38DRAFT_2762401</name>
</gene>
<evidence type="ECO:0000256" key="1">
    <source>
        <dbReference type="SAM" id="MobiDB-lite"/>
    </source>
</evidence>
<protein>
    <submittedName>
        <fullName evidence="2">Uncharacterized protein</fullName>
    </submittedName>
</protein>
<reference evidence="2 3" key="1">
    <citation type="journal article" date="2024" name="J Genomics">
        <title>Draft genome sequencing and assembly of Favolaschia claudopus CIRM-BRFM 2984 isolated from oak limbs.</title>
        <authorList>
            <person name="Navarro D."/>
            <person name="Drula E."/>
            <person name="Chaduli D."/>
            <person name="Cazenave R."/>
            <person name="Ahrendt S."/>
            <person name="Wang J."/>
            <person name="Lipzen A."/>
            <person name="Daum C."/>
            <person name="Barry K."/>
            <person name="Grigoriev I.V."/>
            <person name="Favel A."/>
            <person name="Rosso M.N."/>
            <person name="Martin F."/>
        </authorList>
    </citation>
    <scope>NUCLEOTIDE SEQUENCE [LARGE SCALE GENOMIC DNA]</scope>
    <source>
        <strain evidence="2 3">CIRM-BRFM 2984</strain>
    </source>
</reference>
<dbReference type="EMBL" id="JAWWNJ010000007">
    <property type="protein sequence ID" value="KAK7051937.1"/>
    <property type="molecule type" value="Genomic_DNA"/>
</dbReference>
<organism evidence="2 3">
    <name type="scientific">Favolaschia claudopus</name>
    <dbReference type="NCBI Taxonomy" id="2862362"/>
    <lineage>
        <taxon>Eukaryota</taxon>
        <taxon>Fungi</taxon>
        <taxon>Dikarya</taxon>
        <taxon>Basidiomycota</taxon>
        <taxon>Agaricomycotina</taxon>
        <taxon>Agaricomycetes</taxon>
        <taxon>Agaricomycetidae</taxon>
        <taxon>Agaricales</taxon>
        <taxon>Marasmiineae</taxon>
        <taxon>Mycenaceae</taxon>
        <taxon>Favolaschia</taxon>
    </lineage>
</organism>
<proteinExistence type="predicted"/>
<keyword evidence="3" id="KW-1185">Reference proteome</keyword>